<evidence type="ECO:0000256" key="3">
    <source>
        <dbReference type="ARBA" id="ARBA00022763"/>
    </source>
</evidence>
<keyword evidence="2 14" id="KW-0547">Nucleotide-binding</keyword>
<dbReference type="Proteomes" id="UP000235682">
    <property type="component" value="Unassembled WGS sequence"/>
</dbReference>
<dbReference type="NCBIfam" id="TIGR02785">
    <property type="entry name" value="addA_Gpos"/>
    <property type="match status" value="1"/>
</dbReference>
<evidence type="ECO:0000256" key="12">
    <source>
        <dbReference type="ARBA" id="ARBA00034808"/>
    </source>
</evidence>
<evidence type="ECO:0000256" key="11">
    <source>
        <dbReference type="ARBA" id="ARBA00034617"/>
    </source>
</evidence>
<keyword evidence="7 14" id="KW-0067">ATP-binding</keyword>
<dbReference type="PROSITE" id="PS51198">
    <property type="entry name" value="UVRD_HELICASE_ATP_BIND"/>
    <property type="match status" value="1"/>
</dbReference>
<evidence type="ECO:0000256" key="4">
    <source>
        <dbReference type="ARBA" id="ARBA00022801"/>
    </source>
</evidence>
<evidence type="ECO:0000256" key="1">
    <source>
        <dbReference type="ARBA" id="ARBA00022722"/>
    </source>
</evidence>
<dbReference type="InterPro" id="IPR011335">
    <property type="entry name" value="Restrct_endonuc-II-like"/>
</dbReference>
<keyword evidence="3" id="KW-0227">DNA damage</keyword>
<comment type="catalytic activity">
    <reaction evidence="11">
        <text>Couples ATP hydrolysis with the unwinding of duplex DNA by translocating in the 3'-5' direction.</text>
        <dbReference type="EC" id="5.6.2.4"/>
    </reaction>
</comment>
<evidence type="ECO:0000256" key="9">
    <source>
        <dbReference type="ARBA" id="ARBA00023204"/>
    </source>
</evidence>
<dbReference type="Gene3D" id="1.10.486.10">
    <property type="entry name" value="PCRA, domain 4"/>
    <property type="match status" value="1"/>
</dbReference>
<dbReference type="InterPro" id="IPR000212">
    <property type="entry name" value="DNA_helicase_UvrD/REP"/>
</dbReference>
<evidence type="ECO:0000313" key="18">
    <source>
        <dbReference type="Proteomes" id="UP000235682"/>
    </source>
</evidence>
<dbReference type="STRING" id="84521.SAMN04487994_10152"/>
<dbReference type="InterPro" id="IPR014152">
    <property type="entry name" value="AddA"/>
</dbReference>
<keyword evidence="10" id="KW-0413">Isomerase</keyword>
<dbReference type="GO" id="GO:0005524">
    <property type="term" value="F:ATP binding"/>
    <property type="evidence" value="ECO:0007669"/>
    <property type="project" value="UniProtKB-UniRule"/>
</dbReference>
<accession>A0A2N6SPE8</accession>
<evidence type="ECO:0000259" key="16">
    <source>
        <dbReference type="PROSITE" id="PS51217"/>
    </source>
</evidence>
<dbReference type="GO" id="GO:0016887">
    <property type="term" value="F:ATP hydrolysis activity"/>
    <property type="evidence" value="ECO:0007669"/>
    <property type="project" value="RHEA"/>
</dbReference>
<proteinExistence type="predicted"/>
<dbReference type="GO" id="GO:0006302">
    <property type="term" value="P:double-strand break repair"/>
    <property type="evidence" value="ECO:0007669"/>
    <property type="project" value="InterPro"/>
</dbReference>
<reference evidence="17 18" key="1">
    <citation type="submission" date="2017-09" db="EMBL/GenBank/DDBJ databases">
        <title>Bacterial strain isolated from the female urinary microbiota.</title>
        <authorList>
            <person name="Thomas-White K."/>
            <person name="Kumar N."/>
            <person name="Forster S."/>
            <person name="Putonti C."/>
            <person name="Lawley T."/>
            <person name="Wolfe A.J."/>
        </authorList>
    </citation>
    <scope>NUCLEOTIDE SEQUENCE [LARGE SCALE GENOMIC DNA]</scope>
    <source>
        <strain evidence="17 18">UMB0852</strain>
    </source>
</reference>
<comment type="caution">
    <text evidence="17">The sequence shown here is derived from an EMBL/GenBank/DDBJ whole genome shotgun (WGS) entry which is preliminary data.</text>
</comment>
<name>A0A2N6SPE8_9LACT</name>
<dbReference type="SUPFAM" id="SSF52980">
    <property type="entry name" value="Restriction endonuclease-like"/>
    <property type="match status" value="1"/>
</dbReference>
<feature type="domain" description="UvrD-like helicase ATP-binding" evidence="15">
    <location>
        <begin position="13"/>
        <end position="491"/>
    </location>
</feature>
<dbReference type="GO" id="GO:0043138">
    <property type="term" value="F:3'-5' DNA helicase activity"/>
    <property type="evidence" value="ECO:0007669"/>
    <property type="project" value="UniProtKB-EC"/>
</dbReference>
<evidence type="ECO:0000256" key="10">
    <source>
        <dbReference type="ARBA" id="ARBA00023235"/>
    </source>
</evidence>
<dbReference type="GO" id="GO:0004527">
    <property type="term" value="F:exonuclease activity"/>
    <property type="evidence" value="ECO:0007669"/>
    <property type="project" value="UniProtKB-KW"/>
</dbReference>
<evidence type="ECO:0000256" key="5">
    <source>
        <dbReference type="ARBA" id="ARBA00022806"/>
    </source>
</evidence>
<evidence type="ECO:0000256" key="7">
    <source>
        <dbReference type="ARBA" id="ARBA00022840"/>
    </source>
</evidence>
<evidence type="ECO:0000313" key="17">
    <source>
        <dbReference type="EMBL" id="PMC58939.1"/>
    </source>
</evidence>
<keyword evidence="8" id="KW-0238">DNA-binding</keyword>
<evidence type="ECO:0000259" key="15">
    <source>
        <dbReference type="PROSITE" id="PS51198"/>
    </source>
</evidence>
<evidence type="ECO:0000256" key="14">
    <source>
        <dbReference type="PROSITE-ProRule" id="PRU00560"/>
    </source>
</evidence>
<dbReference type="Pfam" id="PF13361">
    <property type="entry name" value="UvrD_C"/>
    <property type="match status" value="1"/>
</dbReference>
<dbReference type="PANTHER" id="PTHR11070">
    <property type="entry name" value="UVRD / RECB / PCRA DNA HELICASE FAMILY MEMBER"/>
    <property type="match status" value="1"/>
</dbReference>
<evidence type="ECO:0000256" key="2">
    <source>
        <dbReference type="ARBA" id="ARBA00022741"/>
    </source>
</evidence>
<dbReference type="Gene3D" id="3.40.50.300">
    <property type="entry name" value="P-loop containing nucleotide triphosphate hydrolases"/>
    <property type="match status" value="4"/>
</dbReference>
<dbReference type="InterPro" id="IPR027417">
    <property type="entry name" value="P-loop_NTPase"/>
</dbReference>
<comment type="catalytic activity">
    <reaction evidence="13">
        <text>ATP + H2O = ADP + phosphate + H(+)</text>
        <dbReference type="Rhea" id="RHEA:13065"/>
        <dbReference type="ChEBI" id="CHEBI:15377"/>
        <dbReference type="ChEBI" id="CHEBI:15378"/>
        <dbReference type="ChEBI" id="CHEBI:30616"/>
        <dbReference type="ChEBI" id="CHEBI:43474"/>
        <dbReference type="ChEBI" id="CHEBI:456216"/>
        <dbReference type="EC" id="5.6.2.4"/>
    </reaction>
</comment>
<dbReference type="GO" id="GO:0000725">
    <property type="term" value="P:recombinational repair"/>
    <property type="evidence" value="ECO:0007669"/>
    <property type="project" value="TreeGrafter"/>
</dbReference>
<feature type="domain" description="UvrD-like helicase C-terminal" evidence="16">
    <location>
        <begin position="518"/>
        <end position="816"/>
    </location>
</feature>
<dbReference type="InterPro" id="IPR014016">
    <property type="entry name" value="UvrD-like_ATP-bd"/>
</dbReference>
<feature type="binding site" evidence="14">
    <location>
        <begin position="34"/>
        <end position="41"/>
    </location>
    <ligand>
        <name>ATP</name>
        <dbReference type="ChEBI" id="CHEBI:30616"/>
    </ligand>
</feature>
<dbReference type="GO" id="GO:0005829">
    <property type="term" value="C:cytosol"/>
    <property type="evidence" value="ECO:0007669"/>
    <property type="project" value="TreeGrafter"/>
</dbReference>
<keyword evidence="4 14" id="KW-0378">Hydrolase</keyword>
<dbReference type="Pfam" id="PF00580">
    <property type="entry name" value="UvrD-helicase"/>
    <property type="match status" value="1"/>
</dbReference>
<organism evidence="17 18">
    <name type="scientific">Dolosicoccus paucivorans</name>
    <dbReference type="NCBI Taxonomy" id="84521"/>
    <lineage>
        <taxon>Bacteria</taxon>
        <taxon>Bacillati</taxon>
        <taxon>Bacillota</taxon>
        <taxon>Bacilli</taxon>
        <taxon>Lactobacillales</taxon>
        <taxon>Aerococcaceae</taxon>
        <taxon>Dolosicoccus</taxon>
    </lineage>
</organism>
<evidence type="ECO:0000256" key="8">
    <source>
        <dbReference type="ARBA" id="ARBA00023125"/>
    </source>
</evidence>
<sequence length="1290" mass="151120">MMANLIPIKPDNARFNDDQWQAIHQRGSNILVSASAGSGKTTVLIERLFNHLMTEFASVDELLVVTFTEAAAGEMKERMESKLKEMINQTADGKTRQYLVEQLRKLPTSHIRTLHSFCLRVIEQFFYLIDFNPSFKLMTDETQKALMYQEVWHQLVEEETSHHLDRYMNLLSIYGETVNDEALFNLIVSLHHFASSHPEPNEWLKTVDNLSRDFEHFTNSTLYQDVVYPNLKSRLLISYQLLAHSLDLLKSCQSETVEKYEGLLLAEQQQVANLLEHLAAGDLKTVFNEAQTLSFGRWPSNRDKESSDYETIQEMKKLRDDAKKNVEDKIKPIFAYSYDQTLAVEKQVAPILKDLGQLTLTFRKLLWDYKVENNVIDYNDLEHLTLNILAPYDEQTKKRTASPAAYYFQQLFKEILVDEYQDINDIQAAILYWLSKEPTGQSGNMFMVGDVKQSIYRFRMAEPSLFLQKYDQFSQGKGGQLIVLDTNYRSRDEVLQFTNFIFERIMDQEFGEMNYGKNEALVTGNHQFQPSAPDSKFNVQLKLHVPSVEKLETGQWNTAVEYQSHLIAQDMLQKVHHKELIYDKKTQQMRPVTWSDFVVLSSTRAPFLALQRAFEHYNIPIVSQKIENYFQRQEIQLMIALLKVIDNPLQDIAMVAVLRSYFVGLTDEQLSRIRIHQKNGLFVEAMERYYHDKKDQLLDEIERDTINKLAYFMDQLKHWQKTNQEKSLVDLIWLIYEETFYLDYVSGLTNGAQRLANLHAFYERAEVFEGMKFKGLLGFIRYIEEALAHDKDLSEPVLMEEDLQAVRLMTVHASKGLEFPIVYLMNIEKGFNLRDIHQTTLASKDYGLASHYLDVNRLLKFRSFLKESFVMEEIRKEKAEEMRKLYVALTRCEQQLILVGTIKDEDTWEDKKDQINQMTPKGQKQVATYLRESANSWLDWIQQGISLTDIHPQSVASFNLSQLDEEYIDEQSIETIYNSYHSTTQQSKKEWVNELFQEFSDYTKQQQTPLNKELMTLLENSYSFDLATKTSSYQSVSELKRLYEEPMIDKIQFFEDRRNLLNEENDQLQAIRYTEDTFAPPQFMQEKRTDAAQRGTITHYFLQLLNFEAFQKVEVKDYENQLKDQLQKIVAKKELTSEQANQISLDGIVMFLQSHLGQRIIHAPHQLQKEQAFSYLLPARTIFKHQIKDHILNQLDDNQLLVHGIIDGYIVTSKGIILFDYKTDRYRSNFDRQFQIDDLIKKYRFQLSLYAQALETALHQPVLKAYLVLLDFNKVIEVDSLIELTTQPNE</sequence>
<protein>
    <recommendedName>
        <fullName evidence="12">DNA 3'-5' helicase</fullName>
        <ecNumber evidence="12">5.6.2.4</ecNumber>
    </recommendedName>
</protein>
<dbReference type="PANTHER" id="PTHR11070:SF48">
    <property type="entry name" value="ATP-DEPENDENT HELICASE_NUCLEASE SUBUNIT A"/>
    <property type="match status" value="1"/>
</dbReference>
<keyword evidence="18" id="KW-1185">Reference proteome</keyword>
<dbReference type="Gene3D" id="3.90.320.10">
    <property type="match status" value="1"/>
</dbReference>
<dbReference type="InterPro" id="IPR011604">
    <property type="entry name" value="PDDEXK-like_dom_sf"/>
</dbReference>
<dbReference type="InterPro" id="IPR014017">
    <property type="entry name" value="DNA_helicase_UvrD-like_C"/>
</dbReference>
<evidence type="ECO:0000256" key="13">
    <source>
        <dbReference type="ARBA" id="ARBA00048988"/>
    </source>
</evidence>
<keyword evidence="5 14" id="KW-0347">Helicase</keyword>
<keyword evidence="6 17" id="KW-0269">Exonuclease</keyword>
<dbReference type="SUPFAM" id="SSF52540">
    <property type="entry name" value="P-loop containing nucleoside triphosphate hydrolases"/>
    <property type="match status" value="1"/>
</dbReference>
<keyword evidence="9" id="KW-0234">DNA repair</keyword>
<dbReference type="PROSITE" id="PS51217">
    <property type="entry name" value="UVRD_HELICASE_CTER"/>
    <property type="match status" value="1"/>
</dbReference>
<keyword evidence="1" id="KW-0540">Nuclease</keyword>
<dbReference type="OrthoDB" id="9810135at2"/>
<dbReference type="EMBL" id="PNHE01000004">
    <property type="protein sequence ID" value="PMC58939.1"/>
    <property type="molecule type" value="Genomic_DNA"/>
</dbReference>
<evidence type="ECO:0000256" key="6">
    <source>
        <dbReference type="ARBA" id="ARBA00022839"/>
    </source>
</evidence>
<dbReference type="GO" id="GO:0003677">
    <property type="term" value="F:DNA binding"/>
    <property type="evidence" value="ECO:0007669"/>
    <property type="project" value="UniProtKB-KW"/>
</dbReference>
<dbReference type="GO" id="GO:0033202">
    <property type="term" value="C:DNA helicase complex"/>
    <property type="evidence" value="ECO:0007669"/>
    <property type="project" value="TreeGrafter"/>
</dbReference>
<gene>
    <name evidence="17" type="primary">addA</name>
    <name evidence="17" type="ORF">CJ205_01860</name>
</gene>
<dbReference type="EC" id="5.6.2.4" evidence="12"/>